<evidence type="ECO:0000313" key="6">
    <source>
        <dbReference type="WBParaSite" id="TCLT_0000852201-mRNA-1"/>
    </source>
</evidence>
<reference evidence="6" key="1">
    <citation type="submission" date="2017-02" db="UniProtKB">
        <authorList>
            <consortium name="WormBaseParasite"/>
        </authorList>
    </citation>
    <scope>IDENTIFICATION</scope>
</reference>
<dbReference type="GO" id="GO:0000139">
    <property type="term" value="C:Golgi membrane"/>
    <property type="evidence" value="ECO:0007669"/>
    <property type="project" value="GOC"/>
</dbReference>
<dbReference type="PANTHER" id="PTHR45686">
    <property type="entry name" value="ADP-RIBOSYLATION FACTOR GTPASE ACTIVATING PROTEIN 3, ISOFORM H-RELATED"/>
    <property type="match status" value="1"/>
</dbReference>
<proteinExistence type="predicted"/>
<evidence type="ECO:0000313" key="5">
    <source>
        <dbReference type="Proteomes" id="UP000276776"/>
    </source>
</evidence>
<dbReference type="WBParaSite" id="TCLT_0000852201-mRNA-1">
    <property type="protein sequence ID" value="TCLT_0000852201-mRNA-1"/>
    <property type="gene ID" value="TCLT_0000852201"/>
</dbReference>
<dbReference type="OrthoDB" id="983479at2759"/>
<reference evidence="4 5" key="2">
    <citation type="submission" date="2018-11" db="EMBL/GenBank/DDBJ databases">
        <authorList>
            <consortium name="Pathogen Informatics"/>
        </authorList>
    </citation>
    <scope>NUCLEOTIDE SEQUENCE [LARGE SCALE GENOMIC DNA]</scope>
</reference>
<dbReference type="GO" id="GO:0048205">
    <property type="term" value="P:COPI coating of Golgi vesicle"/>
    <property type="evidence" value="ECO:0007669"/>
    <property type="project" value="TreeGrafter"/>
</dbReference>
<organism evidence="6">
    <name type="scientific">Thelazia callipaeda</name>
    <name type="common">Oriental eyeworm</name>
    <name type="synonym">Parasitic nematode</name>
    <dbReference type="NCBI Taxonomy" id="103827"/>
    <lineage>
        <taxon>Eukaryota</taxon>
        <taxon>Metazoa</taxon>
        <taxon>Ecdysozoa</taxon>
        <taxon>Nematoda</taxon>
        <taxon>Chromadorea</taxon>
        <taxon>Rhabditida</taxon>
        <taxon>Spirurina</taxon>
        <taxon>Spiruromorpha</taxon>
        <taxon>Thelazioidea</taxon>
        <taxon>Thelaziidae</taxon>
        <taxon>Thelazia</taxon>
    </lineage>
</organism>
<sequence length="301" mass="33139">MGAHRIAVNFGDIEQKAANYDREKETLKSSDVKEIKDKDVESKNLTTKLSNRFLLQELESKAVLKSASTDKKANVVERLGMSGGISSNKGRISHSVASGIKTIPQEGVPKNSNQLIVASSRLDDDWEIIEDDDTRLRSDRKTSNVTEERFIPKKTIHDDFLDHWETSTSTDITKKATKADTRAIISKSVDDDTLKKFANAKAISSDQYFGDSQIDYEAQSRLNRLEGSTGIGSEDLFGSNENNSRSSYTSQMPEMSDIKDSMRMGASKVAGKLSSLGSSVASYLAGVIQRSAECFSSKLRS</sequence>
<dbReference type="EMBL" id="UYYF01004644">
    <property type="protein sequence ID" value="VDN06076.1"/>
    <property type="molecule type" value="Genomic_DNA"/>
</dbReference>
<evidence type="ECO:0000313" key="4">
    <source>
        <dbReference type="EMBL" id="VDN06076.1"/>
    </source>
</evidence>
<evidence type="ECO:0000256" key="1">
    <source>
        <dbReference type="ARBA" id="ARBA00022723"/>
    </source>
</evidence>
<evidence type="ECO:0000256" key="2">
    <source>
        <dbReference type="ARBA" id="ARBA00022833"/>
    </source>
</evidence>
<dbReference type="GO" id="GO:0046872">
    <property type="term" value="F:metal ion binding"/>
    <property type="evidence" value="ECO:0007669"/>
    <property type="project" value="UniProtKB-KW"/>
</dbReference>
<keyword evidence="1" id="KW-0479">Metal-binding</keyword>
<dbReference type="STRING" id="103827.A0A0N5D670"/>
<feature type="region of interest" description="Disordered" evidence="3">
    <location>
        <begin position="229"/>
        <end position="251"/>
    </location>
</feature>
<accession>A0A0N5D670</accession>
<dbReference type="PANTHER" id="PTHR45686:SF4">
    <property type="entry name" value="ADP-RIBOSYLATION FACTOR GTPASE ACTIVATING PROTEIN 3, ISOFORM H"/>
    <property type="match status" value="1"/>
</dbReference>
<keyword evidence="2" id="KW-0862">Zinc</keyword>
<name>A0A0N5D670_THECL</name>
<evidence type="ECO:0000256" key="3">
    <source>
        <dbReference type="SAM" id="MobiDB-lite"/>
    </source>
</evidence>
<feature type="compositionally biased region" description="Polar residues" evidence="3">
    <location>
        <begin position="239"/>
        <end position="251"/>
    </location>
</feature>
<keyword evidence="5" id="KW-1185">Reference proteome</keyword>
<dbReference type="AlphaFoldDB" id="A0A0N5D670"/>
<dbReference type="Proteomes" id="UP000276776">
    <property type="component" value="Unassembled WGS sequence"/>
</dbReference>
<gene>
    <name evidence="4" type="ORF">TCLT_LOCUS8511</name>
</gene>
<protein>
    <submittedName>
        <fullName evidence="6">ADP-ribosylation factor GTPase-activating protein AGD8</fullName>
    </submittedName>
</protein>